<proteinExistence type="predicted"/>
<dbReference type="Proteomes" id="UP000275267">
    <property type="component" value="Unassembled WGS sequence"/>
</dbReference>
<comment type="caution">
    <text evidence="1">The sequence shown here is derived from an EMBL/GenBank/DDBJ whole genome shotgun (WGS) entry which is preliminary data.</text>
</comment>
<dbReference type="PANTHER" id="PTHR47074:SF11">
    <property type="entry name" value="REVERSE TRANSCRIPTASE-LIKE PROTEIN"/>
    <property type="match status" value="1"/>
</dbReference>
<evidence type="ECO:0000313" key="2">
    <source>
        <dbReference type="Proteomes" id="UP000275267"/>
    </source>
</evidence>
<protein>
    <submittedName>
        <fullName evidence="1">Retrotransposon protein, putative, unclassified</fullName>
    </submittedName>
</protein>
<organism evidence="1 2">
    <name type="scientific">Panicum miliaceum</name>
    <name type="common">Proso millet</name>
    <name type="synonym">Broomcorn millet</name>
    <dbReference type="NCBI Taxonomy" id="4540"/>
    <lineage>
        <taxon>Eukaryota</taxon>
        <taxon>Viridiplantae</taxon>
        <taxon>Streptophyta</taxon>
        <taxon>Embryophyta</taxon>
        <taxon>Tracheophyta</taxon>
        <taxon>Spermatophyta</taxon>
        <taxon>Magnoliopsida</taxon>
        <taxon>Liliopsida</taxon>
        <taxon>Poales</taxon>
        <taxon>Poaceae</taxon>
        <taxon>PACMAD clade</taxon>
        <taxon>Panicoideae</taxon>
        <taxon>Panicodae</taxon>
        <taxon>Paniceae</taxon>
        <taxon>Panicinae</taxon>
        <taxon>Panicum</taxon>
        <taxon>Panicum sect. Panicum</taxon>
    </lineage>
</organism>
<dbReference type="AlphaFoldDB" id="A0A3L6T3P8"/>
<dbReference type="InterPro" id="IPR052929">
    <property type="entry name" value="RNase_H-like_EbsB-rel"/>
</dbReference>
<sequence length="171" mass="18606">MAVDGYAGTAHEVKLHACTFSSKEQNQGRGRREESRRNLGASEEICISKPIERWQKPTNDYVKINSDGAFSASTCEGGRGHVRRGGDGKMAMKDNSYRLSMVGGSILERKSFVSENFASSSVVYVPRSCNRAAHAIAALGRMCPQETDLAWNGLPSCIEEIVASDIAEPFS</sequence>
<name>A0A3L6T3P8_PANMI</name>
<reference evidence="2" key="1">
    <citation type="journal article" date="2019" name="Nat. Commun.">
        <title>The genome of broomcorn millet.</title>
        <authorList>
            <person name="Zou C."/>
            <person name="Miki D."/>
            <person name="Li D."/>
            <person name="Tang Q."/>
            <person name="Xiao L."/>
            <person name="Rajput S."/>
            <person name="Deng P."/>
            <person name="Jia W."/>
            <person name="Huang R."/>
            <person name="Zhang M."/>
            <person name="Sun Y."/>
            <person name="Hu J."/>
            <person name="Fu X."/>
            <person name="Schnable P.S."/>
            <person name="Li F."/>
            <person name="Zhang H."/>
            <person name="Feng B."/>
            <person name="Zhu X."/>
            <person name="Liu R."/>
            <person name="Schnable J.C."/>
            <person name="Zhu J.-K."/>
            <person name="Zhang H."/>
        </authorList>
    </citation>
    <scope>NUCLEOTIDE SEQUENCE [LARGE SCALE GENOMIC DNA]</scope>
</reference>
<keyword evidence="2" id="KW-1185">Reference proteome</keyword>
<dbReference type="EMBL" id="PQIB02000003">
    <property type="protein sequence ID" value="RLN30516.1"/>
    <property type="molecule type" value="Genomic_DNA"/>
</dbReference>
<dbReference type="PANTHER" id="PTHR47074">
    <property type="entry name" value="BNAC02G40300D PROTEIN"/>
    <property type="match status" value="1"/>
</dbReference>
<gene>
    <name evidence="1" type="ORF">C2845_PM05G22960</name>
</gene>
<evidence type="ECO:0000313" key="1">
    <source>
        <dbReference type="EMBL" id="RLN30516.1"/>
    </source>
</evidence>
<accession>A0A3L6T3P8</accession>